<dbReference type="InterPro" id="IPR050469">
    <property type="entry name" value="Diguanylate_Cyclase"/>
</dbReference>
<evidence type="ECO:0000256" key="9">
    <source>
        <dbReference type="ARBA" id="ARBA00022842"/>
    </source>
</evidence>
<dbReference type="Gene3D" id="1.10.490.10">
    <property type="entry name" value="Globins"/>
    <property type="match status" value="1"/>
</dbReference>
<evidence type="ECO:0000256" key="6">
    <source>
        <dbReference type="ARBA" id="ARBA00022679"/>
    </source>
</evidence>
<accession>A0A7S6UEK2</accession>
<dbReference type="GO" id="GO:0020037">
    <property type="term" value="F:heme binding"/>
    <property type="evidence" value="ECO:0007669"/>
    <property type="project" value="InterPro"/>
</dbReference>
<dbReference type="FunFam" id="3.30.70.270:FF:000001">
    <property type="entry name" value="Diguanylate cyclase domain protein"/>
    <property type="match status" value="1"/>
</dbReference>
<dbReference type="PROSITE" id="PS50887">
    <property type="entry name" value="GGDEF"/>
    <property type="match status" value="1"/>
</dbReference>
<evidence type="ECO:0000256" key="10">
    <source>
        <dbReference type="ARBA" id="ARBA00023004"/>
    </source>
</evidence>
<dbReference type="Pfam" id="PF00990">
    <property type="entry name" value="GGDEF"/>
    <property type="match status" value="1"/>
</dbReference>
<keyword evidence="5" id="KW-0349">Heme</keyword>
<dbReference type="InterPro" id="IPR012292">
    <property type="entry name" value="Globin/Proto"/>
</dbReference>
<dbReference type="SMART" id="SM00267">
    <property type="entry name" value="GGDEF"/>
    <property type="match status" value="1"/>
</dbReference>
<dbReference type="NCBIfam" id="TIGR00254">
    <property type="entry name" value="GGDEF"/>
    <property type="match status" value="1"/>
</dbReference>
<comment type="cofactor">
    <cofactor evidence="2">
        <name>heme</name>
        <dbReference type="ChEBI" id="CHEBI:30413"/>
    </cofactor>
</comment>
<protein>
    <recommendedName>
        <fullName evidence="4">Diguanylate cyclase DosC</fullName>
        <ecNumber evidence="3">2.7.7.65</ecNumber>
    </recommendedName>
    <alternativeName>
        <fullName evidence="11">Direct oxygen-sensing cyclase</fullName>
    </alternativeName>
</protein>
<evidence type="ECO:0000259" key="13">
    <source>
        <dbReference type="PROSITE" id="PS50887"/>
    </source>
</evidence>
<reference evidence="14 15" key="1">
    <citation type="submission" date="2020-10" db="EMBL/GenBank/DDBJ databases">
        <title>complete genome sequencing of Lysobacter sp. H21R20.</title>
        <authorList>
            <person name="Bae J.-W."/>
            <person name="Lee S.-Y."/>
        </authorList>
    </citation>
    <scope>NUCLEOTIDE SEQUENCE [LARGE SCALE GENOMIC DNA]</scope>
    <source>
        <strain evidence="14 15">H21R20</strain>
    </source>
</reference>
<dbReference type="PANTHER" id="PTHR45138">
    <property type="entry name" value="REGULATORY COMPONENTS OF SENSORY TRANSDUCTION SYSTEM"/>
    <property type="match status" value="1"/>
</dbReference>
<dbReference type="GO" id="GO:0043709">
    <property type="term" value="P:cell adhesion involved in single-species biofilm formation"/>
    <property type="evidence" value="ECO:0007669"/>
    <property type="project" value="TreeGrafter"/>
</dbReference>
<dbReference type="InterPro" id="IPR043128">
    <property type="entry name" value="Rev_trsase/Diguanyl_cyclase"/>
</dbReference>
<dbReference type="GO" id="GO:1902201">
    <property type="term" value="P:negative regulation of bacterial-type flagellum-dependent cell motility"/>
    <property type="evidence" value="ECO:0007669"/>
    <property type="project" value="TreeGrafter"/>
</dbReference>
<dbReference type="InterPro" id="IPR000160">
    <property type="entry name" value="GGDEF_dom"/>
</dbReference>
<dbReference type="Proteomes" id="UP000594059">
    <property type="component" value="Chromosome"/>
</dbReference>
<evidence type="ECO:0000256" key="4">
    <source>
        <dbReference type="ARBA" id="ARBA00015125"/>
    </source>
</evidence>
<dbReference type="GO" id="GO:0019825">
    <property type="term" value="F:oxygen binding"/>
    <property type="evidence" value="ECO:0007669"/>
    <property type="project" value="InterPro"/>
</dbReference>
<evidence type="ECO:0000256" key="11">
    <source>
        <dbReference type="ARBA" id="ARBA00029839"/>
    </source>
</evidence>
<dbReference type="InterPro" id="IPR044398">
    <property type="entry name" value="Globin-sensor_dom"/>
</dbReference>
<keyword evidence="7" id="KW-0479">Metal-binding</keyword>
<feature type="domain" description="GGDEF" evidence="13">
    <location>
        <begin position="327"/>
        <end position="460"/>
    </location>
</feature>
<dbReference type="GO" id="GO:0052621">
    <property type="term" value="F:diguanylate cyclase activity"/>
    <property type="evidence" value="ECO:0007669"/>
    <property type="project" value="UniProtKB-EC"/>
</dbReference>
<evidence type="ECO:0000256" key="12">
    <source>
        <dbReference type="ARBA" id="ARBA00034247"/>
    </source>
</evidence>
<proteinExistence type="predicted"/>
<dbReference type="KEGG" id="lcic:INQ41_08975"/>
<dbReference type="Pfam" id="PF21118">
    <property type="entry name" value="DosC_2nd"/>
    <property type="match status" value="1"/>
</dbReference>
<keyword evidence="8" id="KW-0547">Nucleotide-binding</keyword>
<evidence type="ECO:0000313" key="14">
    <source>
        <dbReference type="EMBL" id="QOW18816.1"/>
    </source>
</evidence>
<evidence type="ECO:0000256" key="8">
    <source>
        <dbReference type="ARBA" id="ARBA00022741"/>
    </source>
</evidence>
<dbReference type="CDD" id="cd01949">
    <property type="entry name" value="GGDEF"/>
    <property type="match status" value="1"/>
</dbReference>
<evidence type="ECO:0000313" key="15">
    <source>
        <dbReference type="Proteomes" id="UP000594059"/>
    </source>
</evidence>
<dbReference type="CDD" id="cd14757">
    <property type="entry name" value="GS_EcDosC-like_GGDEF"/>
    <property type="match status" value="1"/>
</dbReference>
<gene>
    <name evidence="14" type="ORF">INQ41_08975</name>
</gene>
<dbReference type="InterPro" id="IPR029787">
    <property type="entry name" value="Nucleotide_cyclase"/>
</dbReference>
<dbReference type="Gene3D" id="3.30.70.270">
    <property type="match status" value="1"/>
</dbReference>
<keyword evidence="15" id="KW-1185">Reference proteome</keyword>
<keyword evidence="9" id="KW-0460">Magnesium</keyword>
<sequence>MNTSSTRSSTATTVQDTQVADAWHALLDDVAQEQVALLRELAHSAPPSLAEHFYAGMLDDPRASRFLSSEQVQSRLKPSMLRWITNLLTSGPDDVDAQIAEQRLIGDVHARIGIPVDLVIRGTRMLKHQLYRHIINVAPPELASATIALVSDLFDLALEMMSHAYSVARERSTRLDASYRMFSLIQNIGTERERQRALLLDWENALLYRYASAPVDVGTAPQLAQSEFGLWFSHKGLPSFGDTAETRQVSALIASIDDLVSSPGENPSTSLPSIRAQLAQTRALIGMLFDNIGALEAGRDALTSLLNRRFLPTVLRREVALASESSGGFSVLLLDLDHFKAINDAHGHDGGDRALQHVAANLAQHTRSSDYLFRFGGEEFVMVLGSVSADQAVAIADELRERIAASPVTMSDGSKVPVTASIGVAVHDGHPDYERVLARADAAMYQAKRNGRNRVELATAAMVEPPGSRLLSAR</sequence>
<keyword evidence="6" id="KW-0808">Transferase</keyword>
<evidence type="ECO:0000256" key="3">
    <source>
        <dbReference type="ARBA" id="ARBA00012528"/>
    </source>
</evidence>
<dbReference type="GO" id="GO:0005886">
    <property type="term" value="C:plasma membrane"/>
    <property type="evidence" value="ECO:0007669"/>
    <property type="project" value="TreeGrafter"/>
</dbReference>
<evidence type="ECO:0000256" key="1">
    <source>
        <dbReference type="ARBA" id="ARBA00001946"/>
    </source>
</evidence>
<dbReference type="SUPFAM" id="SSF46458">
    <property type="entry name" value="Globin-like"/>
    <property type="match status" value="1"/>
</dbReference>
<dbReference type="GO" id="GO:0000166">
    <property type="term" value="F:nucleotide binding"/>
    <property type="evidence" value="ECO:0007669"/>
    <property type="project" value="UniProtKB-KW"/>
</dbReference>
<dbReference type="UniPathway" id="UPA00599"/>
<dbReference type="EC" id="2.7.7.65" evidence="3"/>
<dbReference type="InterPro" id="IPR048442">
    <property type="entry name" value="DosC_2nd"/>
</dbReference>
<dbReference type="Pfam" id="PF11563">
    <property type="entry name" value="Protoglobin"/>
    <property type="match status" value="1"/>
</dbReference>
<dbReference type="AlphaFoldDB" id="A0A7S6UEK2"/>
<evidence type="ECO:0000256" key="5">
    <source>
        <dbReference type="ARBA" id="ARBA00022617"/>
    </source>
</evidence>
<organism evidence="14 15">
    <name type="scientific">Novilysobacter ciconiae</name>
    <dbReference type="NCBI Taxonomy" id="2781022"/>
    <lineage>
        <taxon>Bacteria</taxon>
        <taxon>Pseudomonadati</taxon>
        <taxon>Pseudomonadota</taxon>
        <taxon>Gammaproteobacteria</taxon>
        <taxon>Lysobacterales</taxon>
        <taxon>Lysobacteraceae</taxon>
        <taxon>Novilysobacter</taxon>
    </lineage>
</organism>
<name>A0A7S6UEK2_9GAMM</name>
<dbReference type="SUPFAM" id="SSF55073">
    <property type="entry name" value="Nucleotide cyclase"/>
    <property type="match status" value="1"/>
</dbReference>
<dbReference type="PANTHER" id="PTHR45138:SF9">
    <property type="entry name" value="DIGUANYLATE CYCLASE DGCM-RELATED"/>
    <property type="match status" value="1"/>
</dbReference>
<dbReference type="EMBL" id="CP063656">
    <property type="protein sequence ID" value="QOW18816.1"/>
    <property type="molecule type" value="Genomic_DNA"/>
</dbReference>
<dbReference type="GO" id="GO:0046872">
    <property type="term" value="F:metal ion binding"/>
    <property type="evidence" value="ECO:0007669"/>
    <property type="project" value="UniProtKB-KW"/>
</dbReference>
<dbReference type="InterPro" id="IPR009050">
    <property type="entry name" value="Globin-like_sf"/>
</dbReference>
<evidence type="ECO:0000256" key="2">
    <source>
        <dbReference type="ARBA" id="ARBA00001971"/>
    </source>
</evidence>
<dbReference type="RefSeq" id="WP_193983791.1">
    <property type="nucleotide sequence ID" value="NZ_CP063656.1"/>
</dbReference>
<keyword evidence="10" id="KW-0408">Iron</keyword>
<comment type="catalytic activity">
    <reaction evidence="12">
        <text>2 GTP = 3',3'-c-di-GMP + 2 diphosphate</text>
        <dbReference type="Rhea" id="RHEA:24898"/>
        <dbReference type="ChEBI" id="CHEBI:33019"/>
        <dbReference type="ChEBI" id="CHEBI:37565"/>
        <dbReference type="ChEBI" id="CHEBI:58805"/>
        <dbReference type="EC" id="2.7.7.65"/>
    </reaction>
</comment>
<comment type="cofactor">
    <cofactor evidence="1">
        <name>Mg(2+)</name>
        <dbReference type="ChEBI" id="CHEBI:18420"/>
    </cofactor>
</comment>
<dbReference type="InterPro" id="IPR039435">
    <property type="entry name" value="DosC_GS"/>
</dbReference>
<evidence type="ECO:0000256" key="7">
    <source>
        <dbReference type="ARBA" id="ARBA00022723"/>
    </source>
</evidence>